<feature type="region of interest" description="Disordered" evidence="1">
    <location>
        <begin position="134"/>
        <end position="182"/>
    </location>
</feature>
<dbReference type="AlphaFoldDB" id="A0A1M3SZA3"/>
<evidence type="ECO:0000313" key="2">
    <source>
        <dbReference type="EMBL" id="OJZ79827.1"/>
    </source>
</evidence>
<feature type="compositionally biased region" description="Polar residues" evidence="1">
    <location>
        <begin position="159"/>
        <end position="182"/>
    </location>
</feature>
<gene>
    <name evidence="2" type="ORF">ASPFODRAFT_148573</name>
</gene>
<sequence length="182" mass="20278">MAPLTMESAMNLLHNTSEIIQRRNGVKPREAKRIVHAVSLLMNGYPPSDSTGAKRQSTYLDFLQEVRRLNPRNARSTIIVCVVGLGLSQIAILSSSVRLDLPFEIKKRNGFDNPVLRRLADKYFATTAVGADPQYSSQTEVSPRDDTQTTKTHQEEIHQQNSNGHDLQALQQGPSKLISSCH</sequence>
<feature type="compositionally biased region" description="Basic and acidic residues" evidence="1">
    <location>
        <begin position="142"/>
        <end position="158"/>
    </location>
</feature>
<reference evidence="3" key="1">
    <citation type="journal article" date="2017" name="Genome Biol.">
        <title>Comparative genomics reveals high biological diversity and specific adaptations in the industrially and medically important fungal genus Aspergillus.</title>
        <authorList>
            <person name="de Vries R.P."/>
            <person name="Riley R."/>
            <person name="Wiebenga A."/>
            <person name="Aguilar-Osorio G."/>
            <person name="Amillis S."/>
            <person name="Uchima C.A."/>
            <person name="Anderluh G."/>
            <person name="Asadollahi M."/>
            <person name="Askin M."/>
            <person name="Barry K."/>
            <person name="Battaglia E."/>
            <person name="Bayram O."/>
            <person name="Benocci T."/>
            <person name="Braus-Stromeyer S.A."/>
            <person name="Caldana C."/>
            <person name="Canovas D."/>
            <person name="Cerqueira G.C."/>
            <person name="Chen F."/>
            <person name="Chen W."/>
            <person name="Choi C."/>
            <person name="Clum A."/>
            <person name="Dos Santos R.A."/>
            <person name="Damasio A.R."/>
            <person name="Diallinas G."/>
            <person name="Emri T."/>
            <person name="Fekete E."/>
            <person name="Flipphi M."/>
            <person name="Freyberg S."/>
            <person name="Gallo A."/>
            <person name="Gournas C."/>
            <person name="Habgood R."/>
            <person name="Hainaut M."/>
            <person name="Harispe M.L."/>
            <person name="Henrissat B."/>
            <person name="Hilden K.S."/>
            <person name="Hope R."/>
            <person name="Hossain A."/>
            <person name="Karabika E."/>
            <person name="Karaffa L."/>
            <person name="Karanyi Z."/>
            <person name="Krasevec N."/>
            <person name="Kuo A."/>
            <person name="Kusch H."/>
            <person name="LaButti K."/>
            <person name="Lagendijk E.L."/>
            <person name="Lapidus A."/>
            <person name="Levasseur A."/>
            <person name="Lindquist E."/>
            <person name="Lipzen A."/>
            <person name="Logrieco A.F."/>
            <person name="MacCabe A."/>
            <person name="Maekelae M.R."/>
            <person name="Malavazi I."/>
            <person name="Melin P."/>
            <person name="Meyer V."/>
            <person name="Mielnichuk N."/>
            <person name="Miskei M."/>
            <person name="Molnar A.P."/>
            <person name="Mule G."/>
            <person name="Ngan C.Y."/>
            <person name="Orejas M."/>
            <person name="Orosz E."/>
            <person name="Ouedraogo J.P."/>
            <person name="Overkamp K.M."/>
            <person name="Park H.-S."/>
            <person name="Perrone G."/>
            <person name="Piumi F."/>
            <person name="Punt P.J."/>
            <person name="Ram A.F."/>
            <person name="Ramon A."/>
            <person name="Rauscher S."/>
            <person name="Record E."/>
            <person name="Riano-Pachon D.M."/>
            <person name="Robert V."/>
            <person name="Roehrig J."/>
            <person name="Ruller R."/>
            <person name="Salamov A."/>
            <person name="Salih N.S."/>
            <person name="Samson R.A."/>
            <person name="Sandor E."/>
            <person name="Sanguinetti M."/>
            <person name="Schuetze T."/>
            <person name="Sepcic K."/>
            <person name="Shelest E."/>
            <person name="Sherlock G."/>
            <person name="Sophianopoulou V."/>
            <person name="Squina F.M."/>
            <person name="Sun H."/>
            <person name="Susca A."/>
            <person name="Todd R.B."/>
            <person name="Tsang A."/>
            <person name="Unkles S.E."/>
            <person name="van de Wiele N."/>
            <person name="van Rossen-Uffink D."/>
            <person name="Oliveira J.V."/>
            <person name="Vesth T.C."/>
            <person name="Visser J."/>
            <person name="Yu J.-H."/>
            <person name="Zhou M."/>
            <person name="Andersen M.R."/>
            <person name="Archer D.B."/>
            <person name="Baker S.E."/>
            <person name="Benoit I."/>
            <person name="Brakhage A.A."/>
            <person name="Braus G.H."/>
            <person name="Fischer R."/>
            <person name="Frisvad J.C."/>
            <person name="Goldman G.H."/>
            <person name="Houbraken J."/>
            <person name="Oakley B."/>
            <person name="Pocsi I."/>
            <person name="Scazzocchio C."/>
            <person name="Seiboth B."/>
            <person name="vanKuyk P.A."/>
            <person name="Wortman J."/>
            <person name="Dyer P.S."/>
            <person name="Grigoriev I.V."/>
        </authorList>
    </citation>
    <scope>NUCLEOTIDE SEQUENCE [LARGE SCALE GENOMIC DNA]</scope>
    <source>
        <strain evidence="3">CBS 106.47</strain>
    </source>
</reference>
<dbReference type="EMBL" id="KV878270">
    <property type="protein sequence ID" value="OJZ79827.1"/>
    <property type="molecule type" value="Genomic_DNA"/>
</dbReference>
<dbReference type="VEuPathDB" id="FungiDB:ASPFODRAFT_148573"/>
<evidence type="ECO:0000256" key="1">
    <source>
        <dbReference type="SAM" id="MobiDB-lite"/>
    </source>
</evidence>
<organism evidence="2 3">
    <name type="scientific">Aspergillus luchuensis (strain CBS 106.47)</name>
    <dbReference type="NCBI Taxonomy" id="1137211"/>
    <lineage>
        <taxon>Eukaryota</taxon>
        <taxon>Fungi</taxon>
        <taxon>Dikarya</taxon>
        <taxon>Ascomycota</taxon>
        <taxon>Pezizomycotina</taxon>
        <taxon>Eurotiomycetes</taxon>
        <taxon>Eurotiomycetidae</taxon>
        <taxon>Eurotiales</taxon>
        <taxon>Aspergillaceae</taxon>
        <taxon>Aspergillus</taxon>
        <taxon>Aspergillus subgen. Circumdati</taxon>
    </lineage>
</organism>
<evidence type="ECO:0000313" key="3">
    <source>
        <dbReference type="Proteomes" id="UP000184063"/>
    </source>
</evidence>
<dbReference type="Proteomes" id="UP000184063">
    <property type="component" value="Unassembled WGS sequence"/>
</dbReference>
<proteinExistence type="predicted"/>
<name>A0A1M3SZA3_ASPLC</name>
<protein>
    <submittedName>
        <fullName evidence="2">Uncharacterized protein</fullName>
    </submittedName>
</protein>
<accession>A0A1M3SZA3</accession>